<protein>
    <recommendedName>
        <fullName evidence="3">CCHC-type domain-containing protein</fullName>
    </recommendedName>
</protein>
<dbReference type="Pfam" id="PF08284">
    <property type="entry name" value="RVP_2"/>
    <property type="match status" value="1"/>
</dbReference>
<keyword evidence="1" id="KW-0863">Zinc-finger</keyword>
<sequence>MKGVTRILFDQWKKNRADDTPVVSWAVFESALMGRFFPRGLREAKIREFLTLNPESMSVHENSLKFTQLSHYAPDMVADMRSRMSLFVAGLSHQSSKEGNEAMLIGDIEQTRLMIHVQQVEEDKLRDREEFNNKKAKTSGNEFRQQKSNVNWSSLQQKQKGHAPSSASAPAPKNKGEYNNQNFRAKPTYSQGSVAQGGSKPPACAKCGRNHSGTYRDGSTGCFKCGQNGHFMKECPKNMQVAPPDKAAPRGATSGTGGGTNCLYAINSRQEQKNQEQIFVIPYVANKFDIIPEKLSEPLSVSTPVGDSILAERVNRDCPISINHKNTMADLVELDMVDFDVILGMDWLYACYASIDCRIRVAKFQIPNEPVIEWSSSSAAPKGRFISYLKARKFIIRVKEFPEVFPDDLLGVLPETEIDFGIDIIPDTRLISIPSYSMAPAELKELKEQLKDLLERGFIRPSISPWGAPVPFMRKKYGSFRMSIDYRQLNKNDKVIDYASTQLKVLMWMCSPITRVLSMCLVRKSLISNKRMWLELLKDYDMSILYHPGKANVVADALSRLTMGSTAHFEEDKKELAQEVHRPARLGFRLMDSTERGVVVMNGDKSSFVSEVKGKQDQDPLLLELKASVLKQKVLAFEKGEMVF</sequence>
<feature type="region of interest" description="Disordered" evidence="2">
    <location>
        <begin position="123"/>
        <end position="205"/>
    </location>
</feature>
<dbReference type="PANTHER" id="PTHR15503:SF45">
    <property type="entry name" value="RNA-DIRECTED DNA POLYMERASE HOMOLOG"/>
    <property type="match status" value="1"/>
</dbReference>
<dbReference type="EMBL" id="JAIVGD010000015">
    <property type="protein sequence ID" value="KAH0758278.1"/>
    <property type="molecule type" value="Genomic_DNA"/>
</dbReference>
<dbReference type="SMART" id="SM00343">
    <property type="entry name" value="ZnF_C2HC"/>
    <property type="match status" value="1"/>
</dbReference>
<evidence type="ECO:0000313" key="5">
    <source>
        <dbReference type="Proteomes" id="UP000826656"/>
    </source>
</evidence>
<accession>A0ABQ7V3J9</accession>
<dbReference type="SUPFAM" id="SSF57756">
    <property type="entry name" value="Retrovirus zinc finger-like domains"/>
    <property type="match status" value="1"/>
</dbReference>
<name>A0ABQ7V3J9_SOLTU</name>
<keyword evidence="5" id="KW-1185">Reference proteome</keyword>
<evidence type="ECO:0000256" key="2">
    <source>
        <dbReference type="SAM" id="MobiDB-lite"/>
    </source>
</evidence>
<dbReference type="CDD" id="cd00303">
    <property type="entry name" value="retropepsin_like"/>
    <property type="match status" value="1"/>
</dbReference>
<reference evidence="4 5" key="1">
    <citation type="journal article" date="2021" name="bioRxiv">
        <title>Chromosome-scale and haplotype-resolved genome assembly of a tetraploid potato cultivar.</title>
        <authorList>
            <person name="Sun H."/>
            <person name="Jiao W.-B."/>
            <person name="Krause K."/>
            <person name="Campoy J.A."/>
            <person name="Goel M."/>
            <person name="Folz-Donahue K."/>
            <person name="Kukat C."/>
            <person name="Huettel B."/>
            <person name="Schneeberger K."/>
        </authorList>
    </citation>
    <scope>NUCLEOTIDE SEQUENCE [LARGE SCALE GENOMIC DNA]</scope>
    <source>
        <strain evidence="4">SolTubOtavaFocal</strain>
        <tissue evidence="4">Leaves</tissue>
    </source>
</reference>
<dbReference type="Proteomes" id="UP000826656">
    <property type="component" value="Unassembled WGS sequence"/>
</dbReference>
<dbReference type="InterPro" id="IPR005162">
    <property type="entry name" value="Retrotrans_gag_dom"/>
</dbReference>
<feature type="domain" description="CCHC-type" evidence="3">
    <location>
        <begin position="222"/>
        <end position="237"/>
    </location>
</feature>
<feature type="compositionally biased region" description="Low complexity" evidence="2">
    <location>
        <begin position="163"/>
        <end position="172"/>
    </location>
</feature>
<keyword evidence="1" id="KW-0862">Zinc</keyword>
<dbReference type="InterPro" id="IPR032567">
    <property type="entry name" value="RTL1-rel"/>
</dbReference>
<dbReference type="PROSITE" id="PS50158">
    <property type="entry name" value="ZF_CCHC"/>
    <property type="match status" value="1"/>
</dbReference>
<feature type="compositionally biased region" description="Polar residues" evidence="2">
    <location>
        <begin position="138"/>
        <end position="158"/>
    </location>
</feature>
<comment type="caution">
    <text evidence="4">The sequence shown here is derived from an EMBL/GenBank/DDBJ whole genome shotgun (WGS) entry which is preliminary data.</text>
</comment>
<dbReference type="InterPro" id="IPR043502">
    <property type="entry name" value="DNA/RNA_pol_sf"/>
</dbReference>
<keyword evidence="1" id="KW-0479">Metal-binding</keyword>
<organism evidence="4 5">
    <name type="scientific">Solanum tuberosum</name>
    <name type="common">Potato</name>
    <dbReference type="NCBI Taxonomy" id="4113"/>
    <lineage>
        <taxon>Eukaryota</taxon>
        <taxon>Viridiplantae</taxon>
        <taxon>Streptophyta</taxon>
        <taxon>Embryophyta</taxon>
        <taxon>Tracheophyta</taxon>
        <taxon>Spermatophyta</taxon>
        <taxon>Magnoliopsida</taxon>
        <taxon>eudicotyledons</taxon>
        <taxon>Gunneridae</taxon>
        <taxon>Pentapetalae</taxon>
        <taxon>asterids</taxon>
        <taxon>lamiids</taxon>
        <taxon>Solanales</taxon>
        <taxon>Solanaceae</taxon>
        <taxon>Solanoideae</taxon>
        <taxon>Solaneae</taxon>
        <taxon>Solanum</taxon>
    </lineage>
</organism>
<proteinExistence type="predicted"/>
<dbReference type="Gene3D" id="2.40.70.10">
    <property type="entry name" value="Acid Proteases"/>
    <property type="match status" value="1"/>
</dbReference>
<dbReference type="PANTHER" id="PTHR15503">
    <property type="entry name" value="LDOC1 RELATED"/>
    <property type="match status" value="1"/>
</dbReference>
<evidence type="ECO:0000256" key="1">
    <source>
        <dbReference type="PROSITE-ProRule" id="PRU00047"/>
    </source>
</evidence>
<dbReference type="InterPro" id="IPR001878">
    <property type="entry name" value="Znf_CCHC"/>
</dbReference>
<dbReference type="InterPro" id="IPR021109">
    <property type="entry name" value="Peptidase_aspartic_dom_sf"/>
</dbReference>
<dbReference type="Gene3D" id="3.10.10.10">
    <property type="entry name" value="HIV Type 1 Reverse Transcriptase, subunit A, domain 1"/>
    <property type="match status" value="1"/>
</dbReference>
<dbReference type="Gene3D" id="4.10.60.10">
    <property type="entry name" value="Zinc finger, CCHC-type"/>
    <property type="match status" value="1"/>
</dbReference>
<dbReference type="InterPro" id="IPR036875">
    <property type="entry name" value="Znf_CCHC_sf"/>
</dbReference>
<dbReference type="Pfam" id="PF00098">
    <property type="entry name" value="zf-CCHC"/>
    <property type="match status" value="1"/>
</dbReference>
<evidence type="ECO:0000259" key="3">
    <source>
        <dbReference type="PROSITE" id="PS50158"/>
    </source>
</evidence>
<gene>
    <name evidence="4" type="ORF">KY290_021771</name>
</gene>
<dbReference type="Pfam" id="PF03732">
    <property type="entry name" value="Retrotrans_gag"/>
    <property type="match status" value="1"/>
</dbReference>
<feature type="compositionally biased region" description="Polar residues" evidence="2">
    <location>
        <begin position="177"/>
        <end position="196"/>
    </location>
</feature>
<feature type="compositionally biased region" description="Basic and acidic residues" evidence="2">
    <location>
        <begin position="123"/>
        <end position="133"/>
    </location>
</feature>
<dbReference type="SUPFAM" id="SSF56672">
    <property type="entry name" value="DNA/RNA polymerases"/>
    <property type="match status" value="1"/>
</dbReference>
<evidence type="ECO:0000313" key="4">
    <source>
        <dbReference type="EMBL" id="KAH0758278.1"/>
    </source>
</evidence>